<dbReference type="GO" id="GO:0005769">
    <property type="term" value="C:early endosome"/>
    <property type="evidence" value="ECO:0007669"/>
    <property type="project" value="TreeGrafter"/>
</dbReference>
<dbReference type="OrthoDB" id="10261837at2759"/>
<evidence type="ECO:0000256" key="1">
    <source>
        <dbReference type="SAM" id="MobiDB-lite"/>
    </source>
</evidence>
<dbReference type="PROSITE" id="PS50003">
    <property type="entry name" value="PH_DOMAIN"/>
    <property type="match status" value="1"/>
</dbReference>
<dbReference type="Pfam" id="PF00169">
    <property type="entry name" value="PH"/>
    <property type="match status" value="1"/>
</dbReference>
<protein>
    <recommendedName>
        <fullName evidence="2">PH domain-containing protein</fullName>
    </recommendedName>
</protein>
<reference evidence="3" key="2">
    <citation type="submission" date="2022-10" db="EMBL/GenBank/DDBJ databases">
        <authorList>
            <consortium name="ENA_rothamsted_submissions"/>
            <consortium name="culmorum"/>
            <person name="King R."/>
        </authorList>
    </citation>
    <scope>NUCLEOTIDE SEQUENCE</scope>
</reference>
<dbReference type="EMBL" id="OU895878">
    <property type="protein sequence ID" value="CAG9805223.1"/>
    <property type="molecule type" value="Genomic_DNA"/>
</dbReference>
<dbReference type="InterPro" id="IPR045188">
    <property type="entry name" value="Boi1/Boi2-like"/>
</dbReference>
<dbReference type="InterPro" id="IPR011993">
    <property type="entry name" value="PH-like_dom_sf"/>
</dbReference>
<dbReference type="GO" id="GO:0005802">
    <property type="term" value="C:trans-Golgi network"/>
    <property type="evidence" value="ECO:0007669"/>
    <property type="project" value="TreeGrafter"/>
</dbReference>
<dbReference type="GO" id="GO:0005829">
    <property type="term" value="C:cytosol"/>
    <property type="evidence" value="ECO:0007669"/>
    <property type="project" value="GOC"/>
</dbReference>
<dbReference type="SMART" id="SM00233">
    <property type="entry name" value="PH"/>
    <property type="match status" value="1"/>
</dbReference>
<dbReference type="GO" id="GO:0055037">
    <property type="term" value="C:recycling endosome"/>
    <property type="evidence" value="ECO:0007669"/>
    <property type="project" value="TreeGrafter"/>
</dbReference>
<dbReference type="GO" id="GO:0001881">
    <property type="term" value="P:receptor recycling"/>
    <property type="evidence" value="ECO:0007669"/>
    <property type="project" value="TreeGrafter"/>
</dbReference>
<feature type="domain" description="PH" evidence="2">
    <location>
        <begin position="45"/>
        <end position="142"/>
    </location>
</feature>
<dbReference type="AlphaFoldDB" id="A0A9N9WTZ5"/>
<reference evidence="3" key="1">
    <citation type="submission" date="2022-01" db="EMBL/GenBank/DDBJ databases">
        <authorList>
            <person name="King R."/>
        </authorList>
    </citation>
    <scope>NUCLEOTIDE SEQUENCE</scope>
</reference>
<dbReference type="PANTHER" id="PTHR22902">
    <property type="entry name" value="SESQUIPEDALIAN"/>
    <property type="match status" value="1"/>
</dbReference>
<keyword evidence="4" id="KW-1185">Reference proteome</keyword>
<name>A0A9N9WTZ5_9DIPT</name>
<sequence>MKINEKNLYTFANSKPVDREGKDLIALSSFIIKKKVFTITKKNLYCSFQGYLYFKRDTKFSKRWFVLKGNLLFYFEKKGDKEPLGLLLLEGCTVELSAEEESQQYCFQIQFMTPGEIRTYFMSADCQTSMESWMKSITCASYDYMKLMVAELQRQLEEIDNRNKNQTLSKNEPKTPVKPPRQRQNPFNKLPSSSNQSSHSAAEPSEVRRRTIWQSLYDTNHSSSNTDVL</sequence>
<organism evidence="3 4">
    <name type="scientific">Chironomus riparius</name>
    <dbReference type="NCBI Taxonomy" id="315576"/>
    <lineage>
        <taxon>Eukaryota</taxon>
        <taxon>Metazoa</taxon>
        <taxon>Ecdysozoa</taxon>
        <taxon>Arthropoda</taxon>
        <taxon>Hexapoda</taxon>
        <taxon>Insecta</taxon>
        <taxon>Pterygota</taxon>
        <taxon>Neoptera</taxon>
        <taxon>Endopterygota</taxon>
        <taxon>Diptera</taxon>
        <taxon>Nematocera</taxon>
        <taxon>Chironomoidea</taxon>
        <taxon>Chironomidae</taxon>
        <taxon>Chironominae</taxon>
        <taxon>Chironomus</taxon>
    </lineage>
</organism>
<proteinExistence type="predicted"/>
<dbReference type="GO" id="GO:0007032">
    <property type="term" value="P:endosome organization"/>
    <property type="evidence" value="ECO:0007669"/>
    <property type="project" value="TreeGrafter"/>
</dbReference>
<evidence type="ECO:0000313" key="4">
    <source>
        <dbReference type="Proteomes" id="UP001153620"/>
    </source>
</evidence>
<gene>
    <name evidence="3" type="ORF">CHIRRI_LOCUS8099</name>
</gene>
<dbReference type="Proteomes" id="UP001153620">
    <property type="component" value="Chromosome 2"/>
</dbReference>
<dbReference type="InterPro" id="IPR001849">
    <property type="entry name" value="PH_domain"/>
</dbReference>
<evidence type="ECO:0000313" key="3">
    <source>
        <dbReference type="EMBL" id="CAG9805223.1"/>
    </source>
</evidence>
<dbReference type="GO" id="GO:0042147">
    <property type="term" value="P:retrograde transport, endosome to Golgi"/>
    <property type="evidence" value="ECO:0007669"/>
    <property type="project" value="TreeGrafter"/>
</dbReference>
<dbReference type="PANTHER" id="PTHR22902:SF53">
    <property type="entry name" value="INOSITOL PHOSPHATASE INTERACTING PROTEIN, ISOFORM A"/>
    <property type="match status" value="1"/>
</dbReference>
<dbReference type="Gene3D" id="2.30.29.30">
    <property type="entry name" value="Pleckstrin-homology domain (PH domain)/Phosphotyrosine-binding domain (PTB)"/>
    <property type="match status" value="1"/>
</dbReference>
<accession>A0A9N9WTZ5</accession>
<evidence type="ECO:0000259" key="2">
    <source>
        <dbReference type="PROSITE" id="PS50003"/>
    </source>
</evidence>
<dbReference type="SUPFAM" id="SSF50729">
    <property type="entry name" value="PH domain-like"/>
    <property type="match status" value="1"/>
</dbReference>
<feature type="compositionally biased region" description="Low complexity" evidence="1">
    <location>
        <begin position="191"/>
        <end position="204"/>
    </location>
</feature>
<feature type="region of interest" description="Disordered" evidence="1">
    <location>
        <begin position="160"/>
        <end position="207"/>
    </location>
</feature>